<dbReference type="InterPro" id="IPR003593">
    <property type="entry name" value="AAA+_ATPase"/>
</dbReference>
<keyword evidence="7" id="KW-0378">Hydrolase</keyword>
<evidence type="ECO:0000256" key="12">
    <source>
        <dbReference type="SAM" id="MobiDB-lite"/>
    </source>
</evidence>
<feature type="region of interest" description="Disordered" evidence="12">
    <location>
        <begin position="536"/>
        <end position="557"/>
    </location>
</feature>
<feature type="compositionally biased region" description="Basic and acidic residues" evidence="12">
    <location>
        <begin position="536"/>
        <end position="548"/>
    </location>
</feature>
<evidence type="ECO:0000256" key="2">
    <source>
        <dbReference type="ARBA" id="ARBA00022490"/>
    </source>
</evidence>
<dbReference type="NCBIfam" id="NF008775">
    <property type="entry name" value="PRK11819.1"/>
    <property type="match status" value="1"/>
</dbReference>
<dbReference type="PANTHER" id="PTHR43858:SF1">
    <property type="entry name" value="ABC TRANSPORTER-RELATED PROTEIN"/>
    <property type="match status" value="1"/>
</dbReference>
<feature type="domain" description="ABC transporter" evidence="13">
    <location>
        <begin position="7"/>
        <end position="262"/>
    </location>
</feature>
<comment type="similarity">
    <text evidence="1">Belongs to the ABC transporter superfamily. ABCF family. Translational throttle EttA subfamily.</text>
</comment>
<dbReference type="InterPro" id="IPR017871">
    <property type="entry name" value="ABC_transporter-like_CS"/>
</dbReference>
<name>A0A381TS02_9ZZZZ</name>
<keyword evidence="9" id="KW-0810">Translation regulation</keyword>
<keyword evidence="3" id="KW-0820">tRNA-binding</keyword>
<evidence type="ECO:0000313" key="14">
    <source>
        <dbReference type="EMBL" id="SVA18241.1"/>
    </source>
</evidence>
<dbReference type="EMBL" id="UINC01004982">
    <property type="protein sequence ID" value="SVA18241.1"/>
    <property type="molecule type" value="Genomic_DNA"/>
</dbReference>
<dbReference type="GO" id="GO:0045900">
    <property type="term" value="P:negative regulation of translational elongation"/>
    <property type="evidence" value="ECO:0007669"/>
    <property type="project" value="InterPro"/>
</dbReference>
<keyword evidence="6" id="KW-0547">Nucleotide-binding</keyword>
<dbReference type="CDD" id="cd03221">
    <property type="entry name" value="ABCF_EF-3"/>
    <property type="match status" value="2"/>
</dbReference>
<dbReference type="InterPro" id="IPR032781">
    <property type="entry name" value="ABC_tran_Xtn"/>
</dbReference>
<proteinExistence type="inferred from homology"/>
<dbReference type="SMART" id="SM00382">
    <property type="entry name" value="AAA"/>
    <property type="match status" value="2"/>
</dbReference>
<dbReference type="SUPFAM" id="SSF52540">
    <property type="entry name" value="P-loop containing nucleoside triphosphate hydrolases"/>
    <property type="match status" value="2"/>
</dbReference>
<dbReference type="PANTHER" id="PTHR43858">
    <property type="entry name" value="ENERGY-DEPENDENT TRANSLATIONAL THROTTLE PROTEIN ETTA"/>
    <property type="match status" value="1"/>
</dbReference>
<gene>
    <name evidence="14" type="ORF">METZ01_LOCUS71095</name>
</gene>
<evidence type="ECO:0000256" key="7">
    <source>
        <dbReference type="ARBA" id="ARBA00022801"/>
    </source>
</evidence>
<reference evidence="14" key="1">
    <citation type="submission" date="2018-05" db="EMBL/GenBank/DDBJ databases">
        <authorList>
            <person name="Lanie J.A."/>
            <person name="Ng W.-L."/>
            <person name="Kazmierczak K.M."/>
            <person name="Andrzejewski T.M."/>
            <person name="Davidsen T.M."/>
            <person name="Wayne K.J."/>
            <person name="Tettelin H."/>
            <person name="Glass J.I."/>
            <person name="Rusch D."/>
            <person name="Podicherti R."/>
            <person name="Tsui H.-C.T."/>
            <person name="Winkler M.E."/>
        </authorList>
    </citation>
    <scope>NUCLEOTIDE SEQUENCE</scope>
</reference>
<keyword evidence="2" id="KW-0963">Cytoplasm</keyword>
<dbReference type="GO" id="GO:0006412">
    <property type="term" value="P:translation"/>
    <property type="evidence" value="ECO:0007669"/>
    <property type="project" value="UniProtKB-KW"/>
</dbReference>
<keyword evidence="5" id="KW-0677">Repeat</keyword>
<dbReference type="Pfam" id="PF12848">
    <property type="entry name" value="ABC_tran_Xtn"/>
    <property type="match status" value="1"/>
</dbReference>
<keyword evidence="4" id="KW-0699">rRNA-binding</keyword>
<evidence type="ECO:0000256" key="3">
    <source>
        <dbReference type="ARBA" id="ARBA00022555"/>
    </source>
</evidence>
<sequence>MSGEYIFTMQGLIKRYGRNEVLDGINLSFYHGAKIGIVGENGSGKSTLLKIMAGEDKEFEGQATPLKGSTIGFLPQEPVLDDDQTVRENVEQAFGDIKKMIKEFNAISAKMAEPMSDDEMEKAMDKMGRLQDQIDAVDGWELDRQVEVAMDALVLPADDQKAGTLSGGEARRVALCKLLLQKPDMILLDEPTNHLDAETVQWLEDTLSNYPGNVIVSTHDRYFLDNITKWILELEVGKGIPFEGNYSSWLEQKAEILRRREKTASTLQKRLDKELQWLRETPGARRKNNKGRINEYEKLSSRKIDIEDNTLEIQIAPGPQLGEQVIEVESLAKGYGGDPIFTGLTFSVPRGAVVGLVGPNGTGKTTLFKMIAGEEQPDSGTLKLGSTVQLSYVDQHRHDLGAENTVFQEITGGTEHIEVAGKTINSRAYVGRFNFKGPDQQKKVGELSGGERNRVHLAKLLRRGGNVLLLDEPTNDLDVTTLRNLENAILDFNGCALVISHDRFFLDRICTHLLVFEGNSKVRWFEGNFEEYQEKRKQELGGKEENRRSKYKKLTIR</sequence>
<evidence type="ECO:0000256" key="1">
    <source>
        <dbReference type="ARBA" id="ARBA00005868"/>
    </source>
</evidence>
<dbReference type="PROSITE" id="PS00211">
    <property type="entry name" value="ABC_TRANSPORTER_1"/>
    <property type="match status" value="1"/>
</dbReference>
<dbReference type="GO" id="GO:0019843">
    <property type="term" value="F:rRNA binding"/>
    <property type="evidence" value="ECO:0007669"/>
    <property type="project" value="UniProtKB-KW"/>
</dbReference>
<evidence type="ECO:0000256" key="6">
    <source>
        <dbReference type="ARBA" id="ARBA00022741"/>
    </source>
</evidence>
<dbReference type="FunFam" id="3.40.50.300:FF:000011">
    <property type="entry name" value="Putative ABC transporter ATP-binding component"/>
    <property type="match status" value="1"/>
</dbReference>
<dbReference type="Pfam" id="PF00005">
    <property type="entry name" value="ABC_tran"/>
    <property type="match status" value="2"/>
</dbReference>
<dbReference type="AlphaFoldDB" id="A0A381TS02"/>
<evidence type="ECO:0000256" key="5">
    <source>
        <dbReference type="ARBA" id="ARBA00022737"/>
    </source>
</evidence>
<accession>A0A381TS02</accession>
<keyword evidence="8" id="KW-0067">ATP-binding</keyword>
<feature type="domain" description="ABC transporter" evidence="13">
    <location>
        <begin position="326"/>
        <end position="545"/>
    </location>
</feature>
<evidence type="ECO:0000259" key="13">
    <source>
        <dbReference type="PROSITE" id="PS50893"/>
    </source>
</evidence>
<organism evidence="14">
    <name type="scientific">marine metagenome</name>
    <dbReference type="NCBI Taxonomy" id="408172"/>
    <lineage>
        <taxon>unclassified sequences</taxon>
        <taxon>metagenomes</taxon>
        <taxon>ecological metagenomes</taxon>
    </lineage>
</organism>
<evidence type="ECO:0000256" key="11">
    <source>
        <dbReference type="ARBA" id="ARBA00022917"/>
    </source>
</evidence>
<evidence type="ECO:0000256" key="4">
    <source>
        <dbReference type="ARBA" id="ARBA00022730"/>
    </source>
</evidence>
<dbReference type="InterPro" id="IPR003439">
    <property type="entry name" value="ABC_transporter-like_ATP-bd"/>
</dbReference>
<dbReference type="NCBIfam" id="TIGR03719">
    <property type="entry name" value="ABC_ABC_ChvD"/>
    <property type="match status" value="1"/>
</dbReference>
<dbReference type="GO" id="GO:0000049">
    <property type="term" value="F:tRNA binding"/>
    <property type="evidence" value="ECO:0007669"/>
    <property type="project" value="UniProtKB-KW"/>
</dbReference>
<dbReference type="FunFam" id="3.40.50.300:FF:000183">
    <property type="entry name" value="ABC transporter ATP-binding protein yjjK"/>
    <property type="match status" value="1"/>
</dbReference>
<dbReference type="InterPro" id="IPR027417">
    <property type="entry name" value="P-loop_NTPase"/>
</dbReference>
<dbReference type="GO" id="GO:0005524">
    <property type="term" value="F:ATP binding"/>
    <property type="evidence" value="ECO:0007669"/>
    <property type="project" value="UniProtKB-KW"/>
</dbReference>
<keyword evidence="11" id="KW-0648">Protein biosynthesis</keyword>
<dbReference type="GO" id="GO:0016887">
    <property type="term" value="F:ATP hydrolysis activity"/>
    <property type="evidence" value="ECO:0007669"/>
    <property type="project" value="InterPro"/>
</dbReference>
<evidence type="ECO:0000256" key="10">
    <source>
        <dbReference type="ARBA" id="ARBA00022884"/>
    </source>
</evidence>
<dbReference type="InterPro" id="IPR022374">
    <property type="entry name" value="EttA"/>
</dbReference>
<dbReference type="Gene3D" id="3.40.50.300">
    <property type="entry name" value="P-loop containing nucleotide triphosphate hydrolases"/>
    <property type="match status" value="2"/>
</dbReference>
<keyword evidence="10" id="KW-0694">RNA-binding</keyword>
<dbReference type="PROSITE" id="PS50893">
    <property type="entry name" value="ABC_TRANSPORTER_2"/>
    <property type="match status" value="2"/>
</dbReference>
<protein>
    <recommendedName>
        <fullName evidence="13">ABC transporter domain-containing protein</fullName>
    </recommendedName>
</protein>
<evidence type="ECO:0000256" key="9">
    <source>
        <dbReference type="ARBA" id="ARBA00022845"/>
    </source>
</evidence>
<evidence type="ECO:0000256" key="8">
    <source>
        <dbReference type="ARBA" id="ARBA00022840"/>
    </source>
</evidence>
<dbReference type="HAMAP" id="MF_00847">
    <property type="entry name" value="EttA"/>
    <property type="match status" value="1"/>
</dbReference>